<dbReference type="CDD" id="cd03506">
    <property type="entry name" value="Delta6-FADS-like"/>
    <property type="match status" value="1"/>
</dbReference>
<dbReference type="GO" id="GO:0016020">
    <property type="term" value="C:membrane"/>
    <property type="evidence" value="ECO:0007669"/>
    <property type="project" value="TreeGrafter"/>
</dbReference>
<sequence length="374" mass="43311">MERVKFVRQTIKEREFAYQVRKRVRAYFKDNNKSIYGNFNMYLKSVVILSIYLVPFIVLLTRPLSPWIALLLAVIMGIGEAGVGMSIMHDGVHHAYSSKKWVNDLASSTMFLLGSNIFNWKIQHNIKHHTFTNIYNYDPDISNLKIIRLCQYGPLKKYHRFQHIYAFPLYGLMTFSRLFGEIGVLLEYNKKGITREQNVNPTWQLLKLISIKIVYFAVILGLPLYFTDFTFWQIIIGFIVLHVTAGMIMSTVFQMAHVVEGTNQVITDKDHQIKNDWLVHQLNTTSDFGRKNGLFSWYIGGLDFQIEHHIFQNICHIHYPAIAGIIKTTAEEYGFTYNLKPNVFSALASHFRRLKELGNVKNPPATFANMASIN</sequence>
<dbReference type="Pfam" id="PF00487">
    <property type="entry name" value="FA_desaturase"/>
    <property type="match status" value="1"/>
</dbReference>
<dbReference type="InterPro" id="IPR005804">
    <property type="entry name" value="FA_desaturase_dom"/>
</dbReference>
<accession>A0A238YHX7</accession>
<name>A0A238YHX7_9FLAO</name>
<feature type="transmembrane region" description="Helical" evidence="1">
    <location>
        <begin position="67"/>
        <end position="89"/>
    </location>
</feature>
<proteinExistence type="predicted"/>
<dbReference type="InterPro" id="IPR012171">
    <property type="entry name" value="Fatty_acid_desaturase"/>
</dbReference>
<dbReference type="GO" id="GO:0016717">
    <property type="term" value="F:oxidoreductase activity, acting on paired donors, with oxidation of a pair of donors resulting in the reduction of molecular oxygen to two molecules of water"/>
    <property type="evidence" value="ECO:0007669"/>
    <property type="project" value="TreeGrafter"/>
</dbReference>
<dbReference type="Proteomes" id="UP000198412">
    <property type="component" value="Unassembled WGS sequence"/>
</dbReference>
<keyword evidence="1" id="KW-1133">Transmembrane helix</keyword>
<dbReference type="PIRSF" id="PIRSF015921">
    <property type="entry name" value="FA_sphinglp_des"/>
    <property type="match status" value="1"/>
</dbReference>
<dbReference type="EMBL" id="FZNX01000004">
    <property type="protein sequence ID" value="SNR70582.1"/>
    <property type="molecule type" value="Genomic_DNA"/>
</dbReference>
<dbReference type="PANTHER" id="PTHR19353">
    <property type="entry name" value="FATTY ACID DESATURASE 2"/>
    <property type="match status" value="1"/>
</dbReference>
<protein>
    <submittedName>
        <fullName evidence="3">Linoleoyl-CoA desaturase</fullName>
    </submittedName>
</protein>
<organism evidence="3 4">
    <name type="scientific">Lutibacter flavus</name>
    <dbReference type="NCBI Taxonomy" id="691689"/>
    <lineage>
        <taxon>Bacteria</taxon>
        <taxon>Pseudomonadati</taxon>
        <taxon>Bacteroidota</taxon>
        <taxon>Flavobacteriia</taxon>
        <taxon>Flavobacteriales</taxon>
        <taxon>Flavobacteriaceae</taxon>
        <taxon>Lutibacter</taxon>
    </lineage>
</organism>
<gene>
    <name evidence="3" type="ORF">SAMN04488111_2591</name>
</gene>
<keyword evidence="4" id="KW-1185">Reference proteome</keyword>
<feature type="transmembrane region" description="Helical" evidence="1">
    <location>
        <begin position="41"/>
        <end position="61"/>
    </location>
</feature>
<dbReference type="PANTHER" id="PTHR19353:SF19">
    <property type="entry name" value="DELTA(5) FATTY ACID DESATURASE C-RELATED"/>
    <property type="match status" value="1"/>
</dbReference>
<feature type="domain" description="Fatty acid desaturase" evidence="2">
    <location>
        <begin position="66"/>
        <end position="338"/>
    </location>
</feature>
<feature type="transmembrane region" description="Helical" evidence="1">
    <location>
        <begin position="205"/>
        <end position="225"/>
    </location>
</feature>
<dbReference type="RefSeq" id="WP_089378858.1">
    <property type="nucleotide sequence ID" value="NZ_FZNX01000004.1"/>
</dbReference>
<evidence type="ECO:0000313" key="4">
    <source>
        <dbReference type="Proteomes" id="UP000198412"/>
    </source>
</evidence>
<reference evidence="4" key="1">
    <citation type="submission" date="2017-06" db="EMBL/GenBank/DDBJ databases">
        <authorList>
            <person name="Varghese N."/>
            <person name="Submissions S."/>
        </authorList>
    </citation>
    <scope>NUCLEOTIDE SEQUENCE [LARGE SCALE GENOMIC DNA]</scope>
    <source>
        <strain evidence="4">DSM 27993</strain>
    </source>
</reference>
<dbReference type="GO" id="GO:0008610">
    <property type="term" value="P:lipid biosynthetic process"/>
    <property type="evidence" value="ECO:0007669"/>
    <property type="project" value="UniProtKB-ARBA"/>
</dbReference>
<evidence type="ECO:0000256" key="1">
    <source>
        <dbReference type="SAM" id="Phobius"/>
    </source>
</evidence>
<keyword evidence="1" id="KW-0472">Membrane</keyword>
<dbReference type="OrthoDB" id="104711at2"/>
<keyword evidence="1" id="KW-0812">Transmembrane</keyword>
<dbReference type="AlphaFoldDB" id="A0A238YHX7"/>
<feature type="transmembrane region" description="Helical" evidence="1">
    <location>
        <begin position="164"/>
        <end position="185"/>
    </location>
</feature>
<evidence type="ECO:0000313" key="3">
    <source>
        <dbReference type="EMBL" id="SNR70582.1"/>
    </source>
</evidence>
<feature type="transmembrane region" description="Helical" evidence="1">
    <location>
        <begin position="231"/>
        <end position="253"/>
    </location>
</feature>
<evidence type="ECO:0000259" key="2">
    <source>
        <dbReference type="Pfam" id="PF00487"/>
    </source>
</evidence>